<dbReference type="PROSITE" id="PS51447">
    <property type="entry name" value="FDX_ACB"/>
    <property type="match status" value="1"/>
</dbReference>
<accession>J9G014</accession>
<reference evidence="2" key="1">
    <citation type="journal article" date="2012" name="PLoS ONE">
        <title>Gene sets for utilization of primary and secondary nutrition supplies in the distal gut of endangered iberian lynx.</title>
        <authorList>
            <person name="Alcaide M."/>
            <person name="Messina E."/>
            <person name="Richter M."/>
            <person name="Bargiela R."/>
            <person name="Peplies J."/>
            <person name="Huws S.A."/>
            <person name="Newbold C.J."/>
            <person name="Golyshin P.N."/>
            <person name="Simon M.A."/>
            <person name="Lopez G."/>
            <person name="Yakimov M.M."/>
            <person name="Ferrer M."/>
        </authorList>
    </citation>
    <scope>NUCLEOTIDE SEQUENCE</scope>
</reference>
<feature type="domain" description="FDX-ACB" evidence="1">
    <location>
        <begin position="1"/>
        <end position="71"/>
    </location>
</feature>
<dbReference type="EMBL" id="AMCI01003500">
    <property type="protein sequence ID" value="EJX00169.1"/>
    <property type="molecule type" value="Genomic_DNA"/>
</dbReference>
<dbReference type="Pfam" id="PF03147">
    <property type="entry name" value="FDX-ACB"/>
    <property type="match status" value="1"/>
</dbReference>
<organism evidence="2">
    <name type="scientific">gut metagenome</name>
    <dbReference type="NCBI Taxonomy" id="749906"/>
    <lineage>
        <taxon>unclassified sequences</taxon>
        <taxon>metagenomes</taxon>
        <taxon>organismal metagenomes</taxon>
    </lineage>
</organism>
<proteinExistence type="predicted"/>
<dbReference type="InterPro" id="IPR036690">
    <property type="entry name" value="Fdx_antiC-bd_sf"/>
</dbReference>
<dbReference type="AlphaFoldDB" id="J9G014"/>
<dbReference type="InterPro" id="IPR005121">
    <property type="entry name" value="Fdx_antiC-bd"/>
</dbReference>
<name>J9G014_9ZZZZ</name>
<dbReference type="Gene3D" id="3.30.70.380">
    <property type="entry name" value="Ferrodoxin-fold anticodon-binding domain"/>
    <property type="match status" value="1"/>
</dbReference>
<sequence length="72" mass="7817">MVKCIENGGGKILESVTLFDVYTGDKVGEGKKSLAYNLVFRASDRTLTDQEVEAAIEKILKNLAAIDVALRS</sequence>
<comment type="caution">
    <text evidence="2">The sequence shown here is derived from an EMBL/GenBank/DDBJ whole genome shotgun (WGS) entry which is preliminary data.</text>
</comment>
<dbReference type="GO" id="GO:0004826">
    <property type="term" value="F:phenylalanine-tRNA ligase activity"/>
    <property type="evidence" value="ECO:0007669"/>
    <property type="project" value="UniProtKB-EC"/>
</dbReference>
<keyword evidence="2" id="KW-0436">Ligase</keyword>
<evidence type="ECO:0000259" key="1">
    <source>
        <dbReference type="PROSITE" id="PS51447"/>
    </source>
</evidence>
<dbReference type="EC" id="6.1.1.20" evidence="2"/>
<evidence type="ECO:0000313" key="2">
    <source>
        <dbReference type="EMBL" id="EJX00169.1"/>
    </source>
</evidence>
<dbReference type="SUPFAM" id="SSF54991">
    <property type="entry name" value="Anticodon-binding domain of PheRS"/>
    <property type="match status" value="1"/>
</dbReference>
<gene>
    <name evidence="2" type="ORF">EVA_11723</name>
</gene>
<keyword evidence="2" id="KW-0030">Aminoacyl-tRNA synthetase</keyword>
<dbReference type="SMART" id="SM00896">
    <property type="entry name" value="FDX-ACB"/>
    <property type="match status" value="1"/>
</dbReference>
<protein>
    <submittedName>
        <fullName evidence="2">Phenylalanyl-tRNA synthetase beta chain</fullName>
        <ecNumber evidence="2">6.1.1.20</ecNumber>
    </submittedName>
</protein>